<keyword evidence="3" id="KW-1185">Reference proteome</keyword>
<sequence>MLNSSPNGIPRHSKDKMNPPPYKGFCFKEHGKNYTCYETHTLAFEPNYQYSNTHSAYESFVAGNARKIVQDDIYPPQPSRQPSPARQNRNAPSTSLPLKLRGVVQALQNRESEKEVVSAYHGYWPYCFEYLSQIILCNTDDSIEISSVFDGMWVGSGFGSVKECREHRWLYDVAACGEMGCEGKGFWHLEEEMKTAHKEEEEAVEKWAEEHKG</sequence>
<dbReference type="OrthoDB" id="3687641at2759"/>
<evidence type="ECO:0000313" key="3">
    <source>
        <dbReference type="Proteomes" id="UP000800200"/>
    </source>
</evidence>
<accession>A0A6A6DU51</accession>
<name>A0A6A6DU51_9PEZI</name>
<protein>
    <submittedName>
        <fullName evidence="2">Uncharacterized protein</fullName>
    </submittedName>
</protein>
<dbReference type="EMBL" id="ML994647">
    <property type="protein sequence ID" value="KAF2182573.1"/>
    <property type="molecule type" value="Genomic_DNA"/>
</dbReference>
<gene>
    <name evidence="2" type="ORF">K469DRAFT_225930</name>
</gene>
<evidence type="ECO:0000313" key="2">
    <source>
        <dbReference type="EMBL" id="KAF2182573.1"/>
    </source>
</evidence>
<evidence type="ECO:0000256" key="1">
    <source>
        <dbReference type="SAM" id="MobiDB-lite"/>
    </source>
</evidence>
<organism evidence="2 3">
    <name type="scientific">Zopfia rhizophila CBS 207.26</name>
    <dbReference type="NCBI Taxonomy" id="1314779"/>
    <lineage>
        <taxon>Eukaryota</taxon>
        <taxon>Fungi</taxon>
        <taxon>Dikarya</taxon>
        <taxon>Ascomycota</taxon>
        <taxon>Pezizomycotina</taxon>
        <taxon>Dothideomycetes</taxon>
        <taxon>Dothideomycetes incertae sedis</taxon>
        <taxon>Zopfiaceae</taxon>
        <taxon>Zopfia</taxon>
    </lineage>
</organism>
<feature type="region of interest" description="Disordered" evidence="1">
    <location>
        <begin position="72"/>
        <end position="94"/>
    </location>
</feature>
<reference evidence="2" key="1">
    <citation type="journal article" date="2020" name="Stud. Mycol.">
        <title>101 Dothideomycetes genomes: a test case for predicting lifestyles and emergence of pathogens.</title>
        <authorList>
            <person name="Haridas S."/>
            <person name="Albert R."/>
            <person name="Binder M."/>
            <person name="Bloem J."/>
            <person name="Labutti K."/>
            <person name="Salamov A."/>
            <person name="Andreopoulos B."/>
            <person name="Baker S."/>
            <person name="Barry K."/>
            <person name="Bills G."/>
            <person name="Bluhm B."/>
            <person name="Cannon C."/>
            <person name="Castanera R."/>
            <person name="Culley D."/>
            <person name="Daum C."/>
            <person name="Ezra D."/>
            <person name="Gonzalez J."/>
            <person name="Henrissat B."/>
            <person name="Kuo A."/>
            <person name="Liang C."/>
            <person name="Lipzen A."/>
            <person name="Lutzoni F."/>
            <person name="Magnuson J."/>
            <person name="Mondo S."/>
            <person name="Nolan M."/>
            <person name="Ohm R."/>
            <person name="Pangilinan J."/>
            <person name="Park H.-J."/>
            <person name="Ramirez L."/>
            <person name="Alfaro M."/>
            <person name="Sun H."/>
            <person name="Tritt A."/>
            <person name="Yoshinaga Y."/>
            <person name="Zwiers L.-H."/>
            <person name="Turgeon B."/>
            <person name="Goodwin S."/>
            <person name="Spatafora J."/>
            <person name="Crous P."/>
            <person name="Grigoriev I."/>
        </authorList>
    </citation>
    <scope>NUCLEOTIDE SEQUENCE</scope>
    <source>
        <strain evidence="2">CBS 207.26</strain>
    </source>
</reference>
<feature type="region of interest" description="Disordered" evidence="1">
    <location>
        <begin position="1"/>
        <end position="20"/>
    </location>
</feature>
<dbReference type="Proteomes" id="UP000800200">
    <property type="component" value="Unassembled WGS sequence"/>
</dbReference>
<dbReference type="AlphaFoldDB" id="A0A6A6DU51"/>
<proteinExistence type="predicted"/>